<proteinExistence type="predicted"/>
<evidence type="ECO:0000313" key="2">
    <source>
        <dbReference type="Proteomes" id="UP000018895"/>
    </source>
</evidence>
<dbReference type="AlphaFoldDB" id="W4QDH8"/>
<reference evidence="1" key="1">
    <citation type="journal article" date="2014" name="Genome Announc.">
        <title>Draft Genome Sequences of Three Alkaliphilic Bacillus Strains, Bacillus wakoensis JCM 9140T, Bacillus akibai JCM 9157T, and Bacillus hemicellulosilyticus JCM 9152T.</title>
        <authorList>
            <person name="Yuki M."/>
            <person name="Oshima K."/>
            <person name="Suda W."/>
            <person name="Oshida Y."/>
            <person name="Kitamura K."/>
            <person name="Iida T."/>
            <person name="Hattori M."/>
            <person name="Ohkuma M."/>
        </authorList>
    </citation>
    <scope>NUCLEOTIDE SEQUENCE [LARGE SCALE GENOMIC DNA]</scope>
    <source>
        <strain evidence="1">JCM 9152</strain>
    </source>
</reference>
<evidence type="ECO:0000313" key="1">
    <source>
        <dbReference type="EMBL" id="GAE29987.1"/>
    </source>
</evidence>
<sequence length="55" mass="6087">MCVTVAYFEKPDTSGFFVSGEQRVTPLLIKSKALKKLIFTFPVASGKPLLNCTYT</sequence>
<comment type="caution">
    <text evidence="1">The sequence shown here is derived from an EMBL/GenBank/DDBJ whole genome shotgun (WGS) entry which is preliminary data.</text>
</comment>
<accession>W4QDH8</accession>
<dbReference type="STRING" id="1236971.JCM9152_1378"/>
<organism evidence="1 2">
    <name type="scientific">Halalkalibacter hemicellulosilyticusJCM 9152</name>
    <dbReference type="NCBI Taxonomy" id="1236971"/>
    <lineage>
        <taxon>Bacteria</taxon>
        <taxon>Bacillati</taxon>
        <taxon>Bacillota</taxon>
        <taxon>Bacilli</taxon>
        <taxon>Bacillales</taxon>
        <taxon>Bacillaceae</taxon>
        <taxon>Halalkalibacter</taxon>
    </lineage>
</organism>
<gene>
    <name evidence="1" type="ORF">JCM9152_1378</name>
</gene>
<dbReference type="EMBL" id="BAUU01000008">
    <property type="protein sequence ID" value="GAE29987.1"/>
    <property type="molecule type" value="Genomic_DNA"/>
</dbReference>
<protein>
    <submittedName>
        <fullName evidence="1">Uncharacterized protein</fullName>
    </submittedName>
</protein>
<dbReference type="Proteomes" id="UP000018895">
    <property type="component" value="Unassembled WGS sequence"/>
</dbReference>
<name>W4QDH8_9BACI</name>
<keyword evidence="2" id="KW-1185">Reference proteome</keyword>